<evidence type="ECO:0000313" key="6">
    <source>
        <dbReference type="EMBL" id="EON97835.1"/>
    </source>
</evidence>
<sequence>MDQLNVNVRAVPCDVSDKDSLESALASCADMPSVCGIIQSAMVLRDTVFEQMTAEDFIMATRAKVMGSWNLHQLCLDVDFFIMLSSVLGVTGSPAQANYTAAGAYQDALARFRKSKGLPSTCIDLGAVQSVGFVAGNHRISDRLAQSGVGRLQEGEVHNILDSVIGTHGVDQVVTAIQFDSIAESGGSGWLQDKRFAAMRPRDRSASERSNASTSSKTSVSKLQNLISGDMNQSEVSQVILDELSKKIMDMFGTQEVDVSGDLAMHGVDSLVAIELRNWIATQAGIEISVLELIQSPSITQIAERVTNQLGYT</sequence>
<dbReference type="Gene3D" id="1.10.1200.10">
    <property type="entry name" value="ACP-like"/>
    <property type="match status" value="1"/>
</dbReference>
<dbReference type="GeneID" id="19327296"/>
<evidence type="ECO:0000259" key="5">
    <source>
        <dbReference type="PROSITE" id="PS50075"/>
    </source>
</evidence>
<dbReference type="InterPro" id="IPR036291">
    <property type="entry name" value="NAD(P)-bd_dom_sf"/>
</dbReference>
<feature type="domain" description="Carrier" evidence="5">
    <location>
        <begin position="235"/>
        <end position="310"/>
    </location>
</feature>
<dbReference type="SUPFAM" id="SSF51735">
    <property type="entry name" value="NAD(P)-binding Rossmann-fold domains"/>
    <property type="match status" value="1"/>
</dbReference>
<dbReference type="KEGG" id="tmn:UCRPA7_6620"/>
<evidence type="ECO:0000256" key="2">
    <source>
        <dbReference type="ARBA" id="ARBA00022553"/>
    </source>
</evidence>
<feature type="region of interest" description="Disordered" evidence="4">
    <location>
        <begin position="198"/>
        <end position="220"/>
    </location>
</feature>
<keyword evidence="7" id="KW-1185">Reference proteome</keyword>
<evidence type="ECO:0000256" key="1">
    <source>
        <dbReference type="ARBA" id="ARBA00022450"/>
    </source>
</evidence>
<dbReference type="AlphaFoldDB" id="R8BEW0"/>
<dbReference type="Gene3D" id="3.40.50.720">
    <property type="entry name" value="NAD(P)-binding Rossmann-like Domain"/>
    <property type="match status" value="1"/>
</dbReference>
<dbReference type="InterPro" id="IPR009081">
    <property type="entry name" value="PP-bd_ACP"/>
</dbReference>
<feature type="compositionally biased region" description="Low complexity" evidence="4">
    <location>
        <begin position="208"/>
        <end position="220"/>
    </location>
</feature>
<proteinExistence type="predicted"/>
<dbReference type="InterPro" id="IPR057326">
    <property type="entry name" value="KR_dom"/>
</dbReference>
<dbReference type="PANTHER" id="PTHR43775:SF37">
    <property type="entry name" value="SI:DKEY-61P9.11"/>
    <property type="match status" value="1"/>
</dbReference>
<dbReference type="SUPFAM" id="SSF47336">
    <property type="entry name" value="ACP-like"/>
    <property type="match status" value="1"/>
</dbReference>
<dbReference type="EMBL" id="KB933248">
    <property type="protein sequence ID" value="EON97835.1"/>
    <property type="molecule type" value="Genomic_DNA"/>
</dbReference>
<name>R8BEW0_PHAM7</name>
<dbReference type="HOGENOM" id="CLU_000022_38_0_1"/>
<reference evidence="7" key="1">
    <citation type="journal article" date="2013" name="Genome Announc.">
        <title>Draft genome sequence of the ascomycete Phaeoacremonium aleophilum strain UCR-PA7, a causal agent of the esca disease complex in grapevines.</title>
        <authorList>
            <person name="Blanco-Ulate B."/>
            <person name="Rolshausen P."/>
            <person name="Cantu D."/>
        </authorList>
    </citation>
    <scope>NUCLEOTIDE SEQUENCE [LARGE SCALE GENOMIC DNA]</scope>
    <source>
        <strain evidence="7">UCR-PA7</strain>
    </source>
</reference>
<evidence type="ECO:0000256" key="3">
    <source>
        <dbReference type="ARBA" id="ARBA00023002"/>
    </source>
</evidence>
<dbReference type="InterPro" id="IPR020806">
    <property type="entry name" value="PKS_PP-bd"/>
</dbReference>
<evidence type="ECO:0000313" key="7">
    <source>
        <dbReference type="Proteomes" id="UP000014074"/>
    </source>
</evidence>
<dbReference type="SMART" id="SM00822">
    <property type="entry name" value="PKS_KR"/>
    <property type="match status" value="1"/>
</dbReference>
<protein>
    <submittedName>
        <fullName evidence="6">Putative polyketide synthase protein</fullName>
    </submittedName>
</protein>
<dbReference type="GO" id="GO:0006633">
    <property type="term" value="P:fatty acid biosynthetic process"/>
    <property type="evidence" value="ECO:0007669"/>
    <property type="project" value="TreeGrafter"/>
</dbReference>
<dbReference type="Pfam" id="PF08659">
    <property type="entry name" value="KR"/>
    <property type="match status" value="1"/>
</dbReference>
<dbReference type="SMART" id="SM00823">
    <property type="entry name" value="PKS_PP"/>
    <property type="match status" value="1"/>
</dbReference>
<feature type="compositionally biased region" description="Basic and acidic residues" evidence="4">
    <location>
        <begin position="198"/>
        <end position="207"/>
    </location>
</feature>
<dbReference type="eggNOG" id="KOG1202">
    <property type="taxonomic scope" value="Eukaryota"/>
</dbReference>
<dbReference type="Proteomes" id="UP000014074">
    <property type="component" value="Unassembled WGS sequence"/>
</dbReference>
<dbReference type="Pfam" id="PF23297">
    <property type="entry name" value="ACP_SdgA_C"/>
    <property type="match status" value="1"/>
</dbReference>
<keyword evidence="2" id="KW-0597">Phosphoprotein</keyword>
<keyword evidence="3" id="KW-0560">Oxidoreductase</keyword>
<dbReference type="GO" id="GO:0031177">
    <property type="term" value="F:phosphopantetheine binding"/>
    <property type="evidence" value="ECO:0007669"/>
    <property type="project" value="InterPro"/>
</dbReference>
<dbReference type="PANTHER" id="PTHR43775">
    <property type="entry name" value="FATTY ACID SYNTHASE"/>
    <property type="match status" value="1"/>
</dbReference>
<dbReference type="GO" id="GO:0044550">
    <property type="term" value="P:secondary metabolite biosynthetic process"/>
    <property type="evidence" value="ECO:0007669"/>
    <property type="project" value="TreeGrafter"/>
</dbReference>
<keyword evidence="1" id="KW-0596">Phosphopantetheine</keyword>
<dbReference type="InterPro" id="IPR050091">
    <property type="entry name" value="PKS_NRPS_Biosynth_Enz"/>
</dbReference>
<dbReference type="GO" id="GO:0004312">
    <property type="term" value="F:fatty acid synthase activity"/>
    <property type="evidence" value="ECO:0007669"/>
    <property type="project" value="TreeGrafter"/>
</dbReference>
<dbReference type="InterPro" id="IPR036736">
    <property type="entry name" value="ACP-like_sf"/>
</dbReference>
<dbReference type="PROSITE" id="PS50075">
    <property type="entry name" value="CARRIER"/>
    <property type="match status" value="1"/>
</dbReference>
<gene>
    <name evidence="6" type="ORF">UCRPA7_6620</name>
</gene>
<organism evidence="6 7">
    <name type="scientific">Phaeoacremonium minimum (strain UCR-PA7)</name>
    <name type="common">Esca disease fungus</name>
    <name type="synonym">Togninia minima</name>
    <dbReference type="NCBI Taxonomy" id="1286976"/>
    <lineage>
        <taxon>Eukaryota</taxon>
        <taxon>Fungi</taxon>
        <taxon>Dikarya</taxon>
        <taxon>Ascomycota</taxon>
        <taxon>Pezizomycotina</taxon>
        <taxon>Sordariomycetes</taxon>
        <taxon>Sordariomycetidae</taxon>
        <taxon>Togniniales</taxon>
        <taxon>Togniniaceae</taxon>
        <taxon>Phaeoacremonium</taxon>
    </lineage>
</organism>
<dbReference type="InterPro" id="IPR013968">
    <property type="entry name" value="PKS_KR"/>
</dbReference>
<accession>R8BEW0</accession>
<dbReference type="OrthoDB" id="329835at2759"/>
<dbReference type="RefSeq" id="XP_007917348.1">
    <property type="nucleotide sequence ID" value="XM_007919157.1"/>
</dbReference>
<dbReference type="GO" id="GO:0016491">
    <property type="term" value="F:oxidoreductase activity"/>
    <property type="evidence" value="ECO:0007669"/>
    <property type="project" value="UniProtKB-KW"/>
</dbReference>
<evidence type="ECO:0000256" key="4">
    <source>
        <dbReference type="SAM" id="MobiDB-lite"/>
    </source>
</evidence>